<dbReference type="AlphaFoldDB" id="A0A183SVD4"/>
<keyword evidence="2" id="KW-1133">Transmembrane helix</keyword>
<dbReference type="OrthoDB" id="10511752at2759"/>
<feature type="transmembrane region" description="Helical" evidence="2">
    <location>
        <begin position="52"/>
        <end position="69"/>
    </location>
</feature>
<reference evidence="3 4" key="2">
    <citation type="submission" date="2018-11" db="EMBL/GenBank/DDBJ databases">
        <authorList>
            <consortium name="Pathogen Informatics"/>
        </authorList>
    </citation>
    <scope>NUCLEOTIDE SEQUENCE [LARGE SCALE GENOMIC DNA]</scope>
    <source>
        <strain evidence="3 4">NST_G2</strain>
    </source>
</reference>
<evidence type="ECO:0000313" key="5">
    <source>
        <dbReference type="WBParaSite" id="SSLN_0000850601-mRNA-1"/>
    </source>
</evidence>
<organism evidence="5">
    <name type="scientific">Schistocephalus solidus</name>
    <name type="common">Tapeworm</name>
    <dbReference type="NCBI Taxonomy" id="70667"/>
    <lineage>
        <taxon>Eukaryota</taxon>
        <taxon>Metazoa</taxon>
        <taxon>Spiralia</taxon>
        <taxon>Lophotrochozoa</taxon>
        <taxon>Platyhelminthes</taxon>
        <taxon>Cestoda</taxon>
        <taxon>Eucestoda</taxon>
        <taxon>Diphyllobothriidea</taxon>
        <taxon>Diphyllobothriidae</taxon>
        <taxon>Schistocephalus</taxon>
    </lineage>
</organism>
<protein>
    <submittedName>
        <fullName evidence="3 5">Uncharacterized protein</fullName>
    </submittedName>
</protein>
<evidence type="ECO:0000256" key="2">
    <source>
        <dbReference type="SAM" id="Phobius"/>
    </source>
</evidence>
<keyword evidence="4" id="KW-1185">Reference proteome</keyword>
<proteinExistence type="predicted"/>
<gene>
    <name evidence="3" type="ORF">SSLN_LOCUS8182</name>
</gene>
<keyword evidence="2" id="KW-0472">Membrane</keyword>
<dbReference type="Proteomes" id="UP000275846">
    <property type="component" value="Unassembled WGS sequence"/>
</dbReference>
<name>A0A183SVD4_SCHSO</name>
<evidence type="ECO:0000313" key="3">
    <source>
        <dbReference type="EMBL" id="VDL94567.1"/>
    </source>
</evidence>
<reference evidence="5" key="1">
    <citation type="submission" date="2016-06" db="UniProtKB">
        <authorList>
            <consortium name="WormBaseParasite"/>
        </authorList>
    </citation>
    <scope>IDENTIFICATION</scope>
</reference>
<evidence type="ECO:0000313" key="4">
    <source>
        <dbReference type="Proteomes" id="UP000275846"/>
    </source>
</evidence>
<keyword evidence="2" id="KW-0812">Transmembrane</keyword>
<sequence>MAGVGDSGVGSSRYPDVGGGLSGGGNDGSGVGSDLRCNQRGCCGREDCCGDLIVYTTYAGVFLIFLGVRRRIKKNAALRAAAEKS</sequence>
<accession>A0A183SVD4</accession>
<evidence type="ECO:0000256" key="1">
    <source>
        <dbReference type="SAM" id="MobiDB-lite"/>
    </source>
</evidence>
<feature type="compositionally biased region" description="Gly residues" evidence="1">
    <location>
        <begin position="17"/>
        <end position="30"/>
    </location>
</feature>
<dbReference type="WBParaSite" id="SSLN_0000850601-mRNA-1">
    <property type="protein sequence ID" value="SSLN_0000850601-mRNA-1"/>
    <property type="gene ID" value="SSLN_0000850601"/>
</dbReference>
<dbReference type="EMBL" id="UYSU01034516">
    <property type="protein sequence ID" value="VDL94567.1"/>
    <property type="molecule type" value="Genomic_DNA"/>
</dbReference>
<feature type="region of interest" description="Disordered" evidence="1">
    <location>
        <begin position="1"/>
        <end position="30"/>
    </location>
</feature>